<dbReference type="InterPro" id="IPR036047">
    <property type="entry name" value="F-box-like_dom_sf"/>
</dbReference>
<evidence type="ECO:0000256" key="4">
    <source>
        <dbReference type="ARBA" id="ARBA00022801"/>
    </source>
</evidence>
<evidence type="ECO:0000259" key="8">
    <source>
        <dbReference type="PROSITE" id="PS50181"/>
    </source>
</evidence>
<dbReference type="InterPro" id="IPR015943">
    <property type="entry name" value="WD40/YVTN_repeat-like_dom_sf"/>
</dbReference>
<dbReference type="CDD" id="cd00200">
    <property type="entry name" value="WD40"/>
    <property type="match status" value="1"/>
</dbReference>
<dbReference type="PROSITE" id="PS00678">
    <property type="entry name" value="WD_REPEATS_1"/>
    <property type="match status" value="2"/>
</dbReference>
<dbReference type="GO" id="GO:0004553">
    <property type="term" value="F:hydrolase activity, hydrolyzing O-glycosyl compounds"/>
    <property type="evidence" value="ECO:0007669"/>
    <property type="project" value="InterPro"/>
</dbReference>
<dbReference type="InterPro" id="IPR053299">
    <property type="entry name" value="ASTRA_WD_repeat"/>
</dbReference>
<dbReference type="SMART" id="SM00256">
    <property type="entry name" value="FBOX"/>
    <property type="match status" value="1"/>
</dbReference>
<dbReference type="SUPFAM" id="SSF51445">
    <property type="entry name" value="(Trans)glycosidases"/>
    <property type="match status" value="1"/>
</dbReference>
<evidence type="ECO:0000256" key="7">
    <source>
        <dbReference type="SAM" id="MobiDB-lite"/>
    </source>
</evidence>
<dbReference type="AlphaFoldDB" id="A0A8H4VM44"/>
<feature type="repeat" description="WD" evidence="6">
    <location>
        <begin position="330"/>
        <end position="369"/>
    </location>
</feature>
<feature type="repeat" description="WD" evidence="6">
    <location>
        <begin position="370"/>
        <end position="400"/>
    </location>
</feature>
<dbReference type="Proteomes" id="UP000521872">
    <property type="component" value="Unassembled WGS sequence"/>
</dbReference>
<evidence type="ECO:0000256" key="1">
    <source>
        <dbReference type="ARBA" id="ARBA00005641"/>
    </source>
</evidence>
<keyword evidence="10" id="KW-1185">Reference proteome</keyword>
<sequence>MTMFYQDVQLPLLSDEGFTEEDNLRTPRGSEMIDGDDGEMRSVEDTEELAYKLLASLPRSRLATIQRRIAPLLQFDVVGCLPTEVALQIFEHLSFKNLLVCGLVSRRWQTLANDQSLWKSLCQARGWTWRHVPRSHNFVASLTPSDTRWVDSDDDEGMGDSDEDGHDEEDEENVLEGIEAAKAELTVMHAELDSGFQSTASFTAASSSSFTIPKLLQDISQHRARPSPRRERHSAPSILKSLQESSIIRPDYKLLHQTHIKLTNRILSASYKRSYLQTRGSTPNAHTNTIYCLQLCTYPDTGKQVLFTGSRDKTVREWNLNTSQVERVISGVHNSSILSICVHNGYLATAGSDRQVAVWDLAANALVRVLTDHDDSVLCVRFDDQRLVSCSKDRTVRVYSFPDLELRFVLHAHRAAVNAVSISESFIVSASGDRSVRLWDAETGKLLRTFDNHHTRGIASIDFCPPVVLSGSSDKHIRLFDITTLQGWSTSPEYDGAVPPSNVLQPFSALSGAVPGLDGELHIRFLWITSYGSTLIDVMVQGYPGCEYQIREALAEVLGKEKAEFFFDRFLYHFFGEPDAQFFKSLGLNCIRIAVGYRHFEDDMNPRVLKPDAFKHLDRAIAICARYNIYTVIDMHTAPGGQSGGWHADGGSHIAYFWRHKDFQDRLIWIWEQIAEHYKDNEWVAGYNVLNEPADPHPKHAGLISFYDQVHNAIRAIDKRHILFLDGNTFATDFTKFPDDAGQRWENTAYAIHDYAVFGFPSSPEPYEGTEAQIERMVKTYQRKRAWMDAKGLCAWNGEWGPVYGREEYDGDETEAINKRRYRVLKDQLEIYKKDSLSWSIWLYKDIGFQGMVYVSRSTPYMKLFKDFLGRKQRLAVDAWGRDDKYVKHIYQPIVDLIKGAVSDPSHLKLYPPIWSLEERVTRISRTMLVAEFMVQEWAETFRGLDEDKLEELARSFSFENCMKRAELNQSLREYSPLS</sequence>
<dbReference type="InterPro" id="IPR020472">
    <property type="entry name" value="WD40_PAC1"/>
</dbReference>
<dbReference type="FunFam" id="3.20.20.80:FF:000130">
    <property type="entry name" value="Endoglucanase C"/>
    <property type="match status" value="1"/>
</dbReference>
<dbReference type="PRINTS" id="PR00320">
    <property type="entry name" value="GPROTEINBRPT"/>
</dbReference>
<keyword evidence="3" id="KW-0677">Repeat</keyword>
<dbReference type="EMBL" id="JAACJL010000044">
    <property type="protein sequence ID" value="KAF4614622.1"/>
    <property type="molecule type" value="Genomic_DNA"/>
</dbReference>
<dbReference type="Pfam" id="PF12937">
    <property type="entry name" value="F-box-like"/>
    <property type="match status" value="1"/>
</dbReference>
<dbReference type="Gene3D" id="2.130.10.10">
    <property type="entry name" value="YVTN repeat-like/Quinoprotein amine dehydrogenase"/>
    <property type="match status" value="1"/>
</dbReference>
<feature type="compositionally biased region" description="Acidic residues" evidence="7">
    <location>
        <begin position="152"/>
        <end position="173"/>
    </location>
</feature>
<dbReference type="InterPro" id="IPR019775">
    <property type="entry name" value="WD40_repeat_CS"/>
</dbReference>
<dbReference type="InterPro" id="IPR001680">
    <property type="entry name" value="WD40_rpt"/>
</dbReference>
<reference evidence="9 10" key="1">
    <citation type="submission" date="2019-12" db="EMBL/GenBank/DDBJ databases">
        <authorList>
            <person name="Floudas D."/>
            <person name="Bentzer J."/>
            <person name="Ahren D."/>
            <person name="Johansson T."/>
            <person name="Persson P."/>
            <person name="Tunlid A."/>
        </authorList>
    </citation>
    <scope>NUCLEOTIDE SEQUENCE [LARGE SCALE GENOMIC DNA]</scope>
    <source>
        <strain evidence="9 10">CBS 102.39</strain>
    </source>
</reference>
<proteinExistence type="inferred from homology"/>
<dbReference type="Gene3D" id="3.20.20.80">
    <property type="entry name" value="Glycosidases"/>
    <property type="match status" value="1"/>
</dbReference>
<dbReference type="InterPro" id="IPR001810">
    <property type="entry name" value="F-box_dom"/>
</dbReference>
<evidence type="ECO:0000313" key="9">
    <source>
        <dbReference type="EMBL" id="KAF4614622.1"/>
    </source>
</evidence>
<dbReference type="PROSITE" id="PS50294">
    <property type="entry name" value="WD_REPEATS_REGION"/>
    <property type="match status" value="1"/>
</dbReference>
<evidence type="ECO:0000256" key="3">
    <source>
        <dbReference type="ARBA" id="ARBA00022737"/>
    </source>
</evidence>
<comment type="caution">
    <text evidence="9">The sequence shown here is derived from an EMBL/GenBank/DDBJ whole genome shotgun (WGS) entry which is preliminary data.</text>
</comment>
<dbReference type="PANTHER" id="PTHR44156">
    <property type="entry name" value="SUPERNUMERARY LIMBS, ISOFORM B-RELATED"/>
    <property type="match status" value="1"/>
</dbReference>
<accession>A0A8H4VM44</accession>
<evidence type="ECO:0000313" key="10">
    <source>
        <dbReference type="Proteomes" id="UP000521872"/>
    </source>
</evidence>
<feature type="domain" description="F-box" evidence="8">
    <location>
        <begin position="75"/>
        <end position="121"/>
    </location>
</feature>
<dbReference type="InterPro" id="IPR036322">
    <property type="entry name" value="WD40_repeat_dom_sf"/>
</dbReference>
<evidence type="ECO:0000256" key="5">
    <source>
        <dbReference type="ARBA" id="ARBA00023295"/>
    </source>
</evidence>
<dbReference type="Pfam" id="PF00400">
    <property type="entry name" value="WD40"/>
    <property type="match status" value="5"/>
</dbReference>
<keyword evidence="5" id="KW-0326">Glycosidase</keyword>
<dbReference type="SUPFAM" id="SSF81383">
    <property type="entry name" value="F-box domain"/>
    <property type="match status" value="1"/>
</dbReference>
<feature type="region of interest" description="Disordered" evidence="7">
    <location>
        <begin position="147"/>
        <end position="173"/>
    </location>
</feature>
<evidence type="ECO:0000256" key="2">
    <source>
        <dbReference type="ARBA" id="ARBA00022574"/>
    </source>
</evidence>
<dbReference type="GO" id="GO:0000272">
    <property type="term" value="P:polysaccharide catabolic process"/>
    <property type="evidence" value="ECO:0007669"/>
    <property type="project" value="InterPro"/>
</dbReference>
<dbReference type="PROSITE" id="PS50082">
    <property type="entry name" value="WD_REPEATS_2"/>
    <property type="match status" value="4"/>
</dbReference>
<dbReference type="InterPro" id="IPR001547">
    <property type="entry name" value="Glyco_hydro_5"/>
</dbReference>
<gene>
    <name evidence="9" type="ORF">D9613_002608</name>
</gene>
<dbReference type="InterPro" id="IPR017853">
    <property type="entry name" value="GH"/>
</dbReference>
<dbReference type="SMART" id="SM00320">
    <property type="entry name" value="WD40"/>
    <property type="match status" value="5"/>
</dbReference>
<protein>
    <recommendedName>
        <fullName evidence="8">F-box domain-containing protein</fullName>
    </recommendedName>
</protein>
<keyword evidence="4" id="KW-0378">Hydrolase</keyword>
<evidence type="ECO:0000256" key="6">
    <source>
        <dbReference type="PROSITE-ProRule" id="PRU00221"/>
    </source>
</evidence>
<keyword evidence="2 6" id="KW-0853">WD repeat</keyword>
<dbReference type="PROSITE" id="PS50181">
    <property type="entry name" value="FBOX"/>
    <property type="match status" value="1"/>
</dbReference>
<feature type="repeat" description="WD" evidence="6">
    <location>
        <begin position="410"/>
        <end position="449"/>
    </location>
</feature>
<comment type="similarity">
    <text evidence="1">Belongs to the glycosyl hydrolase 5 (cellulase A) family.</text>
</comment>
<organism evidence="9 10">
    <name type="scientific">Agrocybe pediades</name>
    <dbReference type="NCBI Taxonomy" id="84607"/>
    <lineage>
        <taxon>Eukaryota</taxon>
        <taxon>Fungi</taxon>
        <taxon>Dikarya</taxon>
        <taxon>Basidiomycota</taxon>
        <taxon>Agaricomycotina</taxon>
        <taxon>Agaricomycetes</taxon>
        <taxon>Agaricomycetidae</taxon>
        <taxon>Agaricales</taxon>
        <taxon>Agaricineae</taxon>
        <taxon>Strophariaceae</taxon>
        <taxon>Agrocybe</taxon>
    </lineage>
</organism>
<feature type="repeat" description="WD" evidence="6">
    <location>
        <begin position="283"/>
        <end position="328"/>
    </location>
</feature>
<name>A0A8H4VM44_9AGAR</name>
<dbReference type="Gene3D" id="1.20.1280.50">
    <property type="match status" value="1"/>
</dbReference>
<dbReference type="Pfam" id="PF00150">
    <property type="entry name" value="Cellulase"/>
    <property type="match status" value="1"/>
</dbReference>
<dbReference type="SUPFAM" id="SSF50978">
    <property type="entry name" value="WD40 repeat-like"/>
    <property type="match status" value="1"/>
</dbReference>